<gene>
    <name evidence="1" type="ORF">BLNAU_10596</name>
</gene>
<dbReference type="Proteomes" id="UP001281761">
    <property type="component" value="Unassembled WGS sequence"/>
</dbReference>
<sequence length="595" mass="66773">MCNCGNEDRTVLVLPSDSVALGSSAIVEDIIIHLTQQTPENTYEWITRLLSHLEATPQDIRVVCSWTELPRISELVNMISDINHLNSILDLIQLLVMKGGALAEPLSRYSFVKPLLGLFSPALNRTSAVKVWEIFGKLMSLFPDMEDLSKIVEKLDETLVFLRNHAVSSRTDDFGFVELRFGDHEGVLVASLAAFRCLIHNPRFRDSLRFLDLLIPFVLCTAFESFVGVLDSIMELGGKEKTLNNHLLEMEIVRNGRTKQESAWPVIDVLLLRIVLIESEGDFQKVVGSHMNRFKAQISMNWQESSLRLLKRGEIAGHSLEGRILGVVSSCLSGMSVSTNRVFSLSMASLDSLLGPGSRDRSYFSFLSELVLLHEEGITRQIVRLLSSLSESLVIRRGIVCSGLIRQICADILTFSADLDHTDFLRVVLSCVNIRLLATNKEDFSEEIVVDAVCGNVIEPITPVVQQLVVRDLKERPTAEFALESLLAELEWLSLRYERVFGLTQELPLASFVVGVLQNETQNHRSFSFLSFLDESLKMMATRPRQRHWGEWRRKLESEGLANVLDSHASSGKKGYYSPSRRAVKVVNRMGGNLG</sequence>
<evidence type="ECO:0000313" key="1">
    <source>
        <dbReference type="EMBL" id="KAK2954428.1"/>
    </source>
</evidence>
<protein>
    <submittedName>
        <fullName evidence="1">Uncharacterized protein</fullName>
    </submittedName>
</protein>
<name>A0ABQ9XPV7_9EUKA</name>
<evidence type="ECO:0000313" key="2">
    <source>
        <dbReference type="Proteomes" id="UP001281761"/>
    </source>
</evidence>
<comment type="caution">
    <text evidence="1">The sequence shown here is derived from an EMBL/GenBank/DDBJ whole genome shotgun (WGS) entry which is preliminary data.</text>
</comment>
<keyword evidence="2" id="KW-1185">Reference proteome</keyword>
<proteinExistence type="predicted"/>
<organism evidence="1 2">
    <name type="scientific">Blattamonas nauphoetae</name>
    <dbReference type="NCBI Taxonomy" id="2049346"/>
    <lineage>
        <taxon>Eukaryota</taxon>
        <taxon>Metamonada</taxon>
        <taxon>Preaxostyla</taxon>
        <taxon>Oxymonadida</taxon>
        <taxon>Blattamonas</taxon>
    </lineage>
</organism>
<dbReference type="EMBL" id="JARBJD010000078">
    <property type="protein sequence ID" value="KAK2954428.1"/>
    <property type="molecule type" value="Genomic_DNA"/>
</dbReference>
<accession>A0ABQ9XPV7</accession>
<reference evidence="1 2" key="1">
    <citation type="journal article" date="2022" name="bioRxiv">
        <title>Genomics of Preaxostyla Flagellates Illuminates Evolutionary Transitions and the Path Towards Mitochondrial Loss.</title>
        <authorList>
            <person name="Novak L.V.F."/>
            <person name="Treitli S.C."/>
            <person name="Pyrih J."/>
            <person name="Halakuc P."/>
            <person name="Pipaliya S.V."/>
            <person name="Vacek V."/>
            <person name="Brzon O."/>
            <person name="Soukal P."/>
            <person name="Eme L."/>
            <person name="Dacks J.B."/>
            <person name="Karnkowska A."/>
            <person name="Elias M."/>
            <person name="Hampl V."/>
        </authorList>
    </citation>
    <scope>NUCLEOTIDE SEQUENCE [LARGE SCALE GENOMIC DNA]</scope>
    <source>
        <strain evidence="1">NAU3</strain>
        <tissue evidence="1">Gut</tissue>
    </source>
</reference>